<dbReference type="InterPro" id="IPR036390">
    <property type="entry name" value="WH_DNA-bd_sf"/>
</dbReference>
<dbReference type="OrthoDB" id="79118at2"/>
<evidence type="ECO:0000259" key="5">
    <source>
        <dbReference type="PROSITE" id="PS50931"/>
    </source>
</evidence>
<dbReference type="AlphaFoldDB" id="A0A1C6V1J7"/>
<evidence type="ECO:0000256" key="2">
    <source>
        <dbReference type="ARBA" id="ARBA00023015"/>
    </source>
</evidence>
<comment type="similarity">
    <text evidence="1">Belongs to the LysR transcriptional regulatory family.</text>
</comment>
<accession>A0A1C6V1J7</accession>
<evidence type="ECO:0000313" key="6">
    <source>
        <dbReference type="EMBL" id="SCL60188.1"/>
    </source>
</evidence>
<dbReference type="GO" id="GO:0032993">
    <property type="term" value="C:protein-DNA complex"/>
    <property type="evidence" value="ECO:0007669"/>
    <property type="project" value="TreeGrafter"/>
</dbReference>
<dbReference type="Pfam" id="PF00126">
    <property type="entry name" value="HTH_1"/>
    <property type="match status" value="1"/>
</dbReference>
<sequence>MPPCGCATSTADLGMTRLRSFVRLAEELHFGRAAKLLHITQPALSQQIARLEKDVDTVLLLRGNRGVSLTPAGRVFLRGARAALQLMDETTLAARQRASRAESRRLCTTCGPRPDEPYDLLLPLTSRP</sequence>
<dbReference type="GO" id="GO:0003700">
    <property type="term" value="F:DNA-binding transcription factor activity"/>
    <property type="evidence" value="ECO:0007669"/>
    <property type="project" value="InterPro"/>
</dbReference>
<reference evidence="6 7" key="1">
    <citation type="submission" date="2016-06" db="EMBL/GenBank/DDBJ databases">
        <authorList>
            <person name="Kjaerup R.B."/>
            <person name="Dalgaard T.S."/>
            <person name="Juul-Madsen H.R."/>
        </authorList>
    </citation>
    <scope>NUCLEOTIDE SEQUENCE [LARGE SCALE GENOMIC DNA]</scope>
    <source>
        <strain evidence="6 7">DSM 43363</strain>
    </source>
</reference>
<protein>
    <submittedName>
        <fullName evidence="6">Regulatory helix-turn-helix protein, lysR family</fullName>
    </submittedName>
</protein>
<dbReference type="PANTHER" id="PTHR30346">
    <property type="entry name" value="TRANSCRIPTIONAL DUAL REGULATOR HCAR-RELATED"/>
    <property type="match status" value="1"/>
</dbReference>
<dbReference type="RefSeq" id="WP_091626347.1">
    <property type="nucleotide sequence ID" value="NZ_CP109071.1"/>
</dbReference>
<dbReference type="Proteomes" id="UP000199343">
    <property type="component" value="Unassembled WGS sequence"/>
</dbReference>
<evidence type="ECO:0000313" key="7">
    <source>
        <dbReference type="Proteomes" id="UP000199343"/>
    </source>
</evidence>
<evidence type="ECO:0000256" key="1">
    <source>
        <dbReference type="ARBA" id="ARBA00009437"/>
    </source>
</evidence>
<dbReference type="SUPFAM" id="SSF46785">
    <property type="entry name" value="Winged helix' DNA-binding domain"/>
    <property type="match status" value="1"/>
</dbReference>
<proteinExistence type="inferred from homology"/>
<keyword evidence="3" id="KW-0238">DNA-binding</keyword>
<organism evidence="6 7">
    <name type="scientific">Micromonospora peucetia</name>
    <dbReference type="NCBI Taxonomy" id="47871"/>
    <lineage>
        <taxon>Bacteria</taxon>
        <taxon>Bacillati</taxon>
        <taxon>Actinomycetota</taxon>
        <taxon>Actinomycetes</taxon>
        <taxon>Micromonosporales</taxon>
        <taxon>Micromonosporaceae</taxon>
        <taxon>Micromonospora</taxon>
    </lineage>
</organism>
<dbReference type="PROSITE" id="PS50931">
    <property type="entry name" value="HTH_LYSR"/>
    <property type="match status" value="1"/>
</dbReference>
<feature type="domain" description="HTH lysR-type" evidence="5">
    <location>
        <begin position="13"/>
        <end position="70"/>
    </location>
</feature>
<name>A0A1C6V1J7_9ACTN</name>
<dbReference type="Gene3D" id="1.10.10.10">
    <property type="entry name" value="Winged helix-like DNA-binding domain superfamily/Winged helix DNA-binding domain"/>
    <property type="match status" value="1"/>
</dbReference>
<dbReference type="InterPro" id="IPR036388">
    <property type="entry name" value="WH-like_DNA-bd_sf"/>
</dbReference>
<dbReference type="PANTHER" id="PTHR30346:SF0">
    <property type="entry name" value="HCA OPERON TRANSCRIPTIONAL ACTIVATOR HCAR"/>
    <property type="match status" value="1"/>
</dbReference>
<keyword evidence="4" id="KW-0804">Transcription</keyword>
<dbReference type="PRINTS" id="PR00039">
    <property type="entry name" value="HTHLYSR"/>
</dbReference>
<dbReference type="FunFam" id="1.10.10.10:FF:000001">
    <property type="entry name" value="LysR family transcriptional regulator"/>
    <property type="match status" value="1"/>
</dbReference>
<keyword evidence="2" id="KW-0805">Transcription regulation</keyword>
<dbReference type="STRING" id="47871.GA0070608_2271"/>
<evidence type="ECO:0000256" key="4">
    <source>
        <dbReference type="ARBA" id="ARBA00023163"/>
    </source>
</evidence>
<dbReference type="InterPro" id="IPR000847">
    <property type="entry name" value="LysR_HTH_N"/>
</dbReference>
<dbReference type="EMBL" id="FMIC01000002">
    <property type="protein sequence ID" value="SCL60188.1"/>
    <property type="molecule type" value="Genomic_DNA"/>
</dbReference>
<dbReference type="GO" id="GO:0003677">
    <property type="term" value="F:DNA binding"/>
    <property type="evidence" value="ECO:0007669"/>
    <property type="project" value="UniProtKB-KW"/>
</dbReference>
<evidence type="ECO:0000256" key="3">
    <source>
        <dbReference type="ARBA" id="ARBA00023125"/>
    </source>
</evidence>
<gene>
    <name evidence="6" type="ORF">GA0070608_2271</name>
</gene>